<dbReference type="EMBL" id="CAXIEN010000075">
    <property type="protein sequence ID" value="CAL1274185.1"/>
    <property type="molecule type" value="Genomic_DNA"/>
</dbReference>
<feature type="transmembrane region" description="Helical" evidence="1">
    <location>
        <begin position="20"/>
        <end position="47"/>
    </location>
</feature>
<reference evidence="2 3" key="1">
    <citation type="submission" date="2024-04" db="EMBL/GenBank/DDBJ databases">
        <authorList>
            <person name="Rising A."/>
            <person name="Reimegard J."/>
            <person name="Sonavane S."/>
            <person name="Akerstrom W."/>
            <person name="Nylinder S."/>
            <person name="Hedman E."/>
            <person name="Kallberg Y."/>
        </authorList>
    </citation>
    <scope>NUCLEOTIDE SEQUENCE [LARGE SCALE GENOMIC DNA]</scope>
</reference>
<keyword evidence="1" id="KW-0472">Membrane</keyword>
<dbReference type="AlphaFoldDB" id="A0AAV1ZRA0"/>
<sequence length="144" mass="15471">MVIIVGNHPQEEDEVPEESHIWRIVGITLCVILGICAIVAVVVILFLPTEIYSLSNDTKLQPLCPSVCLFYDRTSETNVSTSLTCNWDEPLTDNAEGGNEAGPSQVEIVGAVNRLEVPLANNSIGVDCQCDVLCTAMSPPSNGQ</sequence>
<keyword evidence="1" id="KW-1133">Transmembrane helix</keyword>
<name>A0AAV1ZRA0_9ARAC</name>
<evidence type="ECO:0000313" key="3">
    <source>
        <dbReference type="Proteomes" id="UP001497382"/>
    </source>
</evidence>
<evidence type="ECO:0000313" key="2">
    <source>
        <dbReference type="EMBL" id="CAL1274185.1"/>
    </source>
</evidence>
<accession>A0AAV1ZRA0</accession>
<comment type="caution">
    <text evidence="2">The sequence shown here is derived from an EMBL/GenBank/DDBJ whole genome shotgun (WGS) entry which is preliminary data.</text>
</comment>
<organism evidence="2 3">
    <name type="scientific">Larinioides sclopetarius</name>
    <dbReference type="NCBI Taxonomy" id="280406"/>
    <lineage>
        <taxon>Eukaryota</taxon>
        <taxon>Metazoa</taxon>
        <taxon>Ecdysozoa</taxon>
        <taxon>Arthropoda</taxon>
        <taxon>Chelicerata</taxon>
        <taxon>Arachnida</taxon>
        <taxon>Araneae</taxon>
        <taxon>Araneomorphae</taxon>
        <taxon>Entelegynae</taxon>
        <taxon>Araneoidea</taxon>
        <taxon>Araneidae</taxon>
        <taxon>Larinioides</taxon>
    </lineage>
</organism>
<protein>
    <submittedName>
        <fullName evidence="2">Uncharacterized protein</fullName>
    </submittedName>
</protein>
<proteinExistence type="predicted"/>
<dbReference type="Proteomes" id="UP001497382">
    <property type="component" value="Unassembled WGS sequence"/>
</dbReference>
<evidence type="ECO:0000256" key="1">
    <source>
        <dbReference type="SAM" id="Phobius"/>
    </source>
</evidence>
<gene>
    <name evidence="2" type="ORF">LARSCL_LOCUS7336</name>
</gene>
<keyword evidence="3" id="KW-1185">Reference proteome</keyword>
<keyword evidence="1" id="KW-0812">Transmembrane</keyword>